<evidence type="ECO:0000256" key="3">
    <source>
        <dbReference type="ARBA" id="ARBA00022801"/>
    </source>
</evidence>
<name>A0ABM7RCH3_9BACT</name>
<comment type="similarity">
    <text evidence="2">Belongs to the Gfo/Idh/MocA family. Glycosyl hydrolase 109 subfamily.</text>
</comment>
<reference evidence="8 9" key="1">
    <citation type="submission" date="2021-06" db="EMBL/GenBank/DDBJ databases">
        <title>Complete genome of Haloferula helveola possessing various polysaccharide degrading enzymes.</title>
        <authorList>
            <person name="Takami H."/>
            <person name="Huang C."/>
            <person name="Hamasaki K."/>
        </authorList>
    </citation>
    <scope>NUCLEOTIDE SEQUENCE [LARGE SCALE GENOMIC DNA]</scope>
    <source>
        <strain evidence="8 9">CN-1</strain>
    </source>
</reference>
<dbReference type="Gene3D" id="3.30.360.10">
    <property type="entry name" value="Dihydrodipicolinate Reductase, domain 2"/>
    <property type="match status" value="1"/>
</dbReference>
<dbReference type="SUPFAM" id="SSF51735">
    <property type="entry name" value="NAD(P)-binding Rossmann-fold domains"/>
    <property type="match status" value="1"/>
</dbReference>
<feature type="domain" description="Gfo/Idh/MocA-like oxidoreductase N-terminal" evidence="6">
    <location>
        <begin position="62"/>
        <end position="191"/>
    </location>
</feature>
<evidence type="ECO:0000313" key="8">
    <source>
        <dbReference type="EMBL" id="BCX49357.1"/>
    </source>
</evidence>
<dbReference type="PROSITE" id="PS51318">
    <property type="entry name" value="TAT"/>
    <property type="match status" value="1"/>
</dbReference>
<dbReference type="Gene3D" id="3.40.50.720">
    <property type="entry name" value="NAD(P)-binding Rossmann-like Domain"/>
    <property type="match status" value="1"/>
</dbReference>
<evidence type="ECO:0000256" key="4">
    <source>
        <dbReference type="ARBA" id="ARBA00023027"/>
    </source>
</evidence>
<evidence type="ECO:0000313" key="9">
    <source>
        <dbReference type="Proteomes" id="UP001374893"/>
    </source>
</evidence>
<dbReference type="Pfam" id="PF21252">
    <property type="entry name" value="Glyco_hydro_109_C"/>
    <property type="match status" value="1"/>
</dbReference>
<keyword evidence="4" id="KW-0520">NAD</keyword>
<comment type="cofactor">
    <cofactor evidence="1">
        <name>NAD(+)</name>
        <dbReference type="ChEBI" id="CHEBI:57540"/>
    </cofactor>
</comment>
<gene>
    <name evidence="8" type="primary">nagA_2</name>
    <name evidence="8" type="ORF">HAHE_32650</name>
</gene>
<evidence type="ECO:0000256" key="2">
    <source>
        <dbReference type="ARBA" id="ARBA00009329"/>
    </source>
</evidence>
<dbReference type="Proteomes" id="UP001374893">
    <property type="component" value="Chromosome"/>
</dbReference>
<dbReference type="Pfam" id="PF01408">
    <property type="entry name" value="GFO_IDH_MocA"/>
    <property type="match status" value="1"/>
</dbReference>
<protein>
    <submittedName>
        <fullName evidence="8">Dehydrogenase</fullName>
    </submittedName>
</protein>
<keyword evidence="5" id="KW-0326">Glycosidase</keyword>
<dbReference type="RefSeq" id="WP_338685914.1">
    <property type="nucleotide sequence ID" value="NZ_AP024702.1"/>
</dbReference>
<keyword evidence="9" id="KW-1185">Reference proteome</keyword>
<evidence type="ECO:0000256" key="1">
    <source>
        <dbReference type="ARBA" id="ARBA00001911"/>
    </source>
</evidence>
<dbReference type="InterPro" id="IPR000683">
    <property type="entry name" value="Gfo/Idh/MocA-like_OxRdtase_N"/>
</dbReference>
<accession>A0ABM7RCH3</accession>
<dbReference type="InterPro" id="IPR049303">
    <property type="entry name" value="Glyco_hydro_109_C"/>
</dbReference>
<sequence length="493" mass="54728">MNSEQNMSISANGRRRFLKQLGGLGAGFAAVGAVARAQEGAPSRPAGAKYMGDYGAPKLDTVKVAIIGFGARGPTHLSHAAAAEGTKFVGICDLYEDAVKRAKDRVLQADPERHKDVKTYHGDKHAYKKMLAETKPDAVWIATPWEWHAPMAIDAMNAGAHAFVEVPLGVGIEELWQIIDTSEKTGRHCMMLENVNYGREELMFLNMCRQEVFGEILHGEAAYIHELRGQMNQYESGRGTGSWRTLHWANENGNLYPTHGLGPVAQYMNLARGDDNFRRIVSFSSPPRNHELYAKEVLGPDSKSAKLDFSKGGDMSTSIIKTVLGRTLMVQWDESSPRPYSRHNLIQGTRGTGAGFPNRIALDYTWKNATPALRKLLDLPENQPNKHSNYHGWLQGGGFDAFYEYFDHPLFKRMQDIAKKHGGHGGMDAIMNFRAIECMRSGQPLDQNVYEGAFWSAVSPLSRKSVAEDGMPQDFPDFTRGNWKTTKPLGVVS</sequence>
<dbReference type="PANTHER" id="PTHR43818:SF1">
    <property type="entry name" value="GLYCOSYL HYDROLASE FAMILY 109 PROTEIN"/>
    <property type="match status" value="1"/>
</dbReference>
<dbReference type="InterPro" id="IPR036291">
    <property type="entry name" value="NAD(P)-bd_dom_sf"/>
</dbReference>
<evidence type="ECO:0000256" key="5">
    <source>
        <dbReference type="ARBA" id="ARBA00023295"/>
    </source>
</evidence>
<feature type="domain" description="Glycosyl hydrolase 109 C-terminal" evidence="7">
    <location>
        <begin position="202"/>
        <end position="360"/>
    </location>
</feature>
<dbReference type="InterPro" id="IPR050463">
    <property type="entry name" value="Gfo/Idh/MocA_oxidrdct_glycsds"/>
</dbReference>
<dbReference type="EMBL" id="AP024702">
    <property type="protein sequence ID" value="BCX49357.1"/>
    <property type="molecule type" value="Genomic_DNA"/>
</dbReference>
<proteinExistence type="inferred from homology"/>
<evidence type="ECO:0000259" key="7">
    <source>
        <dbReference type="Pfam" id="PF21252"/>
    </source>
</evidence>
<evidence type="ECO:0000259" key="6">
    <source>
        <dbReference type="Pfam" id="PF01408"/>
    </source>
</evidence>
<dbReference type="InterPro" id="IPR006311">
    <property type="entry name" value="TAT_signal"/>
</dbReference>
<dbReference type="PANTHER" id="PTHR43818">
    <property type="entry name" value="BCDNA.GH03377"/>
    <property type="match status" value="1"/>
</dbReference>
<organism evidence="8 9">
    <name type="scientific">Haloferula helveola</name>
    <dbReference type="NCBI Taxonomy" id="490095"/>
    <lineage>
        <taxon>Bacteria</taxon>
        <taxon>Pseudomonadati</taxon>
        <taxon>Verrucomicrobiota</taxon>
        <taxon>Verrucomicrobiia</taxon>
        <taxon>Verrucomicrobiales</taxon>
        <taxon>Verrucomicrobiaceae</taxon>
        <taxon>Haloferula</taxon>
    </lineage>
</organism>
<keyword evidence="3" id="KW-0378">Hydrolase</keyword>